<gene>
    <name evidence="5" type="ORF">DYB32_006070</name>
</gene>
<dbReference type="InterPro" id="IPR002213">
    <property type="entry name" value="UDP_glucos_trans"/>
</dbReference>
<dbReference type="GO" id="GO:0005634">
    <property type="term" value="C:nucleus"/>
    <property type="evidence" value="ECO:0007669"/>
    <property type="project" value="TreeGrafter"/>
</dbReference>
<sequence>MFWTAVGITIAGVYIVRMMLRGRSQDLVRKGCNVSFATHDSGKEWVQRFGARFVSAGEFPISADELRDKLQAITRDASNFRGILNIFNDIYIPTAQPMFDALYPVVSLDRPHLVVVDIATIGGHDLVHKLGLPYVVNSPSILFDIGGTPSYVPAWGTGFSIHMSLWNRCMNLLFPRLLSVALTPPFMQINKARWELQLTPYRSQHDIFKGARILVNTAVGLEYPRPLSPLVELVGPILPLDAFNESAADAALPHLVTQWMVGDDGLHGVIYMCFGSLSYIDAWQAQAIVEGLSNPKDPAYRVLWTLPNDQRGVLPQALPPTFRIKVMSSAFPHLRVIAHPSVKLVISHCGMVSAQESLVFGKPILCLPFLVDQPDVAARVVDAGAGLVLDKTHFTAEEVRQKVLTLLRNASFAQNAVRVGAALRSAGGIKRVTEILESTLQHGTHHLTTVDLKLPWHKVVMLDVWAVYAALFCSCVVFMRVVGILLMQGVYAAAYVCTEAFGGVVGGSSSADFQQIDGSSASNGDSTSAPLEKESEASSATPETAKVKARRGRAADGVGKGNLTVEQKRRICEKHRSTPKITQKDLCRWAMLEFQLSKAPTQPTMSNILKHEHLFRESVGGAAFDLSRKTIRPTKFNHFDQALANWVLERHNKQNLTGDAIKEKGRELSAQMGLEGKLAFSNGWLSSFKQRHGFKKLGMPKTSPNSNNPMANAMNLIDPTGAAALIAPVTDFKLPDELTSVHIKELTQHYALKDIFTMDETGLFFRISPHAFADHDNLDVHFAQESKLTIALTCNADSSEMLEPFIIGDVYPPKDWRSQSAEKLGFNYVHNAKSKMTVFIFQNWLRDLNARMQFAQRSILLLIDNAPSHIVAGLELSNVRLIVYPPTMGLKAQPMHCGITTAFKCRYRMKHLAHAIDRNEEGLADIYSVKQLQAMQWISEAWREVPKEVVVNCWRKANFVAAYHGEPVTNVEVLEKSTEDDLWSMLYCLQLGGVINIKELLNSRGENDVHKQLNEEFFDEPREAMDEFKALDNALSVSQTVADVTGEDGVGGHVGGHGGPDTLPTLQEHLDAFRTVIRCLETAAPDQEEAQTLAEVLQFLKKKQLNLRLNRASTTTFTL</sequence>
<feature type="compositionally biased region" description="Polar residues" evidence="3">
    <location>
        <begin position="516"/>
        <end position="529"/>
    </location>
</feature>
<dbReference type="InterPro" id="IPR004875">
    <property type="entry name" value="DDE_SF_endonuclease_dom"/>
</dbReference>
<dbReference type="Proteomes" id="UP000285060">
    <property type="component" value="Unassembled WGS sequence"/>
</dbReference>
<dbReference type="Gene3D" id="3.40.50.2000">
    <property type="entry name" value="Glycogen Phosphorylase B"/>
    <property type="match status" value="2"/>
</dbReference>
<reference evidence="5 6" key="1">
    <citation type="submission" date="2018-08" db="EMBL/GenBank/DDBJ databases">
        <title>Aphanomyces genome sequencing and annotation.</title>
        <authorList>
            <person name="Minardi D."/>
            <person name="Oidtmann B."/>
            <person name="Van Der Giezen M."/>
            <person name="Studholme D.J."/>
        </authorList>
    </citation>
    <scope>NUCLEOTIDE SEQUENCE [LARGE SCALE GENOMIC DNA]</scope>
    <source>
        <strain evidence="5 6">NJM0002</strain>
    </source>
</reference>
<organism evidence="5 6">
    <name type="scientific">Aphanomyces invadans</name>
    <dbReference type="NCBI Taxonomy" id="157072"/>
    <lineage>
        <taxon>Eukaryota</taxon>
        <taxon>Sar</taxon>
        <taxon>Stramenopiles</taxon>
        <taxon>Oomycota</taxon>
        <taxon>Saprolegniomycetes</taxon>
        <taxon>Saprolegniales</taxon>
        <taxon>Verrucalvaceae</taxon>
        <taxon>Aphanomyces</taxon>
    </lineage>
</organism>
<evidence type="ECO:0000256" key="2">
    <source>
        <dbReference type="ARBA" id="ARBA00023125"/>
    </source>
</evidence>
<feature type="domain" description="HTH CENPB-type" evidence="4">
    <location>
        <begin position="627"/>
        <end position="698"/>
    </location>
</feature>
<dbReference type="AlphaFoldDB" id="A0A3R6VK13"/>
<dbReference type="EMBL" id="QUSY01000604">
    <property type="protein sequence ID" value="RHY28320.1"/>
    <property type="molecule type" value="Genomic_DNA"/>
</dbReference>
<comment type="caution">
    <text evidence="5">The sequence shown here is derived from an EMBL/GenBank/DDBJ whole genome shotgun (WGS) entry which is preliminary data.</text>
</comment>
<dbReference type="CDD" id="cd03784">
    <property type="entry name" value="GT1_Gtf-like"/>
    <property type="match status" value="1"/>
</dbReference>
<evidence type="ECO:0000256" key="1">
    <source>
        <dbReference type="ARBA" id="ARBA00022679"/>
    </source>
</evidence>
<dbReference type="VEuPathDB" id="FungiDB:H310_13995"/>
<dbReference type="VEuPathDB" id="FungiDB:H310_03713"/>
<keyword evidence="2" id="KW-0238">DNA-binding</keyword>
<dbReference type="GO" id="GO:0003677">
    <property type="term" value="F:DNA binding"/>
    <property type="evidence" value="ECO:0007669"/>
    <property type="project" value="UniProtKB-KW"/>
</dbReference>
<dbReference type="Gene3D" id="1.10.10.60">
    <property type="entry name" value="Homeodomain-like"/>
    <property type="match status" value="2"/>
</dbReference>
<dbReference type="PANTHER" id="PTHR19303">
    <property type="entry name" value="TRANSPOSON"/>
    <property type="match status" value="1"/>
</dbReference>
<evidence type="ECO:0000256" key="3">
    <source>
        <dbReference type="SAM" id="MobiDB-lite"/>
    </source>
</evidence>
<name>A0A3R6VK13_9STRA</name>
<dbReference type="GO" id="GO:0008194">
    <property type="term" value="F:UDP-glycosyltransferase activity"/>
    <property type="evidence" value="ECO:0007669"/>
    <property type="project" value="InterPro"/>
</dbReference>
<accession>A0A3R6VK13</accession>
<keyword evidence="1" id="KW-0808">Transferase</keyword>
<proteinExistence type="predicted"/>
<dbReference type="PANTHER" id="PTHR19303:SF73">
    <property type="entry name" value="PROTEIN PDC2"/>
    <property type="match status" value="1"/>
</dbReference>
<dbReference type="PROSITE" id="PS51253">
    <property type="entry name" value="HTH_CENPB"/>
    <property type="match status" value="1"/>
</dbReference>
<dbReference type="Pfam" id="PF00201">
    <property type="entry name" value="UDPGT"/>
    <property type="match status" value="1"/>
</dbReference>
<evidence type="ECO:0000313" key="5">
    <source>
        <dbReference type="EMBL" id="RHY28320.1"/>
    </source>
</evidence>
<feature type="region of interest" description="Disordered" evidence="3">
    <location>
        <begin position="516"/>
        <end position="558"/>
    </location>
</feature>
<dbReference type="Pfam" id="PF03184">
    <property type="entry name" value="DDE_1"/>
    <property type="match status" value="1"/>
</dbReference>
<dbReference type="InterPro" id="IPR050863">
    <property type="entry name" value="CenT-Element_Derived"/>
</dbReference>
<dbReference type="SMART" id="SM00674">
    <property type="entry name" value="CENPB"/>
    <property type="match status" value="1"/>
</dbReference>
<dbReference type="Pfam" id="PF03221">
    <property type="entry name" value="HTH_Tnp_Tc5"/>
    <property type="match status" value="1"/>
</dbReference>
<evidence type="ECO:0000313" key="6">
    <source>
        <dbReference type="Proteomes" id="UP000285060"/>
    </source>
</evidence>
<dbReference type="InterPro" id="IPR009057">
    <property type="entry name" value="Homeodomain-like_sf"/>
</dbReference>
<keyword evidence="6" id="KW-1185">Reference proteome</keyword>
<evidence type="ECO:0000259" key="4">
    <source>
        <dbReference type="PROSITE" id="PS51253"/>
    </source>
</evidence>
<dbReference type="InterPro" id="IPR006600">
    <property type="entry name" value="HTH_CenpB_DNA-bd_dom"/>
</dbReference>
<dbReference type="SUPFAM" id="SSF46689">
    <property type="entry name" value="Homeodomain-like"/>
    <property type="match status" value="1"/>
</dbReference>
<dbReference type="SUPFAM" id="SSF53756">
    <property type="entry name" value="UDP-Glycosyltransferase/glycogen phosphorylase"/>
    <property type="match status" value="1"/>
</dbReference>
<protein>
    <recommendedName>
        <fullName evidence="4">HTH CENPB-type domain-containing protein</fullName>
    </recommendedName>
</protein>